<reference evidence="2" key="2">
    <citation type="submission" date="2021-02" db="EMBL/GenBank/DDBJ databases">
        <authorList>
            <person name="Kimball J.A."/>
            <person name="Haas M.W."/>
            <person name="Macchietto M."/>
            <person name="Kono T."/>
            <person name="Duquette J."/>
            <person name="Shao M."/>
        </authorList>
    </citation>
    <scope>NUCLEOTIDE SEQUENCE</scope>
    <source>
        <tissue evidence="2">Fresh leaf tissue</tissue>
    </source>
</reference>
<sequence>MVAEAKEEACTYMVVSWPPPWVPVLTKKPGGLADEALVAAEWLGGVEEGLHLRRILAGKTKRKPSASGSPSRSTTGCPRRP</sequence>
<evidence type="ECO:0000313" key="3">
    <source>
        <dbReference type="Proteomes" id="UP000729402"/>
    </source>
</evidence>
<dbReference type="EMBL" id="JAAALK010000283">
    <property type="protein sequence ID" value="KAG8076205.1"/>
    <property type="molecule type" value="Genomic_DNA"/>
</dbReference>
<accession>A0A8J5SKK7</accession>
<comment type="caution">
    <text evidence="2">The sequence shown here is derived from an EMBL/GenBank/DDBJ whole genome shotgun (WGS) entry which is preliminary data.</text>
</comment>
<proteinExistence type="predicted"/>
<reference evidence="2" key="1">
    <citation type="journal article" date="2021" name="bioRxiv">
        <title>Whole Genome Assembly and Annotation of Northern Wild Rice, Zizania palustris L., Supports a Whole Genome Duplication in the Zizania Genus.</title>
        <authorList>
            <person name="Haas M."/>
            <person name="Kono T."/>
            <person name="Macchietto M."/>
            <person name="Millas R."/>
            <person name="McGilp L."/>
            <person name="Shao M."/>
            <person name="Duquette J."/>
            <person name="Hirsch C.N."/>
            <person name="Kimball J."/>
        </authorList>
    </citation>
    <scope>NUCLEOTIDE SEQUENCE</scope>
    <source>
        <tissue evidence="2">Fresh leaf tissue</tissue>
    </source>
</reference>
<name>A0A8J5SKK7_ZIZPA</name>
<dbReference type="Proteomes" id="UP000729402">
    <property type="component" value="Unassembled WGS sequence"/>
</dbReference>
<protein>
    <submittedName>
        <fullName evidence="2">Uncharacterized protein</fullName>
    </submittedName>
</protein>
<evidence type="ECO:0000313" key="2">
    <source>
        <dbReference type="EMBL" id="KAG8076205.1"/>
    </source>
</evidence>
<feature type="region of interest" description="Disordered" evidence="1">
    <location>
        <begin position="57"/>
        <end position="81"/>
    </location>
</feature>
<feature type="compositionally biased region" description="Polar residues" evidence="1">
    <location>
        <begin position="66"/>
        <end position="81"/>
    </location>
</feature>
<evidence type="ECO:0000256" key="1">
    <source>
        <dbReference type="SAM" id="MobiDB-lite"/>
    </source>
</evidence>
<gene>
    <name evidence="2" type="ORF">GUJ93_ZPchr0006g42020</name>
</gene>
<dbReference type="AlphaFoldDB" id="A0A8J5SKK7"/>
<organism evidence="2 3">
    <name type="scientific">Zizania palustris</name>
    <name type="common">Northern wild rice</name>
    <dbReference type="NCBI Taxonomy" id="103762"/>
    <lineage>
        <taxon>Eukaryota</taxon>
        <taxon>Viridiplantae</taxon>
        <taxon>Streptophyta</taxon>
        <taxon>Embryophyta</taxon>
        <taxon>Tracheophyta</taxon>
        <taxon>Spermatophyta</taxon>
        <taxon>Magnoliopsida</taxon>
        <taxon>Liliopsida</taxon>
        <taxon>Poales</taxon>
        <taxon>Poaceae</taxon>
        <taxon>BOP clade</taxon>
        <taxon>Oryzoideae</taxon>
        <taxon>Oryzeae</taxon>
        <taxon>Zizaniinae</taxon>
        <taxon>Zizania</taxon>
    </lineage>
</organism>
<keyword evidence="3" id="KW-1185">Reference proteome</keyword>